<dbReference type="RefSeq" id="YP_009099992.1">
    <property type="nucleotide sequence ID" value="NC_025429.1"/>
</dbReference>
<gene>
    <name evidence="1" type="ORF">P10VF_253</name>
</gene>
<organism evidence="1 2">
    <name type="scientific">Rhizobium phage vB_RleM_P10VF</name>
    <dbReference type="NCBI Taxonomy" id="1527770"/>
    <lineage>
        <taxon>Viruses</taxon>
        <taxon>Duplodnaviria</taxon>
        <taxon>Heunggongvirae</taxon>
        <taxon>Uroviricota</taxon>
        <taxon>Caudoviricetes</taxon>
        <taxon>Pootjesviridae</taxon>
        <taxon>Innesvirus</taxon>
        <taxon>Innesvirus P10VF</taxon>
    </lineage>
</organism>
<proteinExistence type="predicted"/>
<dbReference type="GeneID" id="22109802"/>
<keyword evidence="2" id="KW-1185">Reference proteome</keyword>
<name>A0A076YQG7_9CAUD</name>
<sequence length="167" mass="19489">MSSNKFLSFSRETVPVELPTYSEWFNYFGPKSCAMVAIALATRLPKEFVYQQASLEITPSKWQAYGTPTWTIRKILDRLRVNYIHHADKLTGSYDGKLNRYDNPKITYLTETQFKNSNLCDKTKTYLVCNHDHAWVIMNGVTLDPIWVVSNKQTSKRRIEDVIEIRM</sequence>
<evidence type="ECO:0000313" key="2">
    <source>
        <dbReference type="Proteomes" id="UP000204140"/>
    </source>
</evidence>
<evidence type="ECO:0000313" key="1">
    <source>
        <dbReference type="EMBL" id="AIK68466.1"/>
    </source>
</evidence>
<dbReference type="EMBL" id="KM199770">
    <property type="protein sequence ID" value="AIK68466.1"/>
    <property type="molecule type" value="Genomic_DNA"/>
</dbReference>
<dbReference type="OrthoDB" id="39286at10239"/>
<reference evidence="1 2" key="1">
    <citation type="submission" date="2014-07" db="EMBL/GenBank/DDBJ databases">
        <title>Isolation and characterization of Rhizobium leguminosarum phages from western Canadian soils and complete genome sequences of rhizobiophages vB_RleS_L338C and vB_RleM_P10VF.</title>
        <authorList>
            <person name="Restrepo-Cordoba M."/>
            <person name="Halmillawewa A.P."/>
            <person name="Perry B."/>
            <person name="Hynes M.F."/>
            <person name="Yost C.K."/>
        </authorList>
    </citation>
    <scope>NUCLEOTIDE SEQUENCE [LARGE SCALE GENOMIC DNA]</scope>
</reference>
<dbReference type="KEGG" id="vg:22109802"/>
<dbReference type="Proteomes" id="UP000204140">
    <property type="component" value="Segment"/>
</dbReference>
<accession>A0A076YQG7</accession>
<protein>
    <submittedName>
        <fullName evidence="1">Uncharacterized protein</fullName>
    </submittedName>
</protein>